<protein>
    <submittedName>
        <fullName evidence="2">Helix-turn-helix domain-containing protein</fullName>
    </submittedName>
</protein>
<dbReference type="PROSITE" id="PS50943">
    <property type="entry name" value="HTH_CROC1"/>
    <property type="match status" value="1"/>
</dbReference>
<reference evidence="2 3" key="1">
    <citation type="submission" date="2023-01" db="EMBL/GenBank/DDBJ databases">
        <title>Novel species of the genus Asticcacaulis isolated from rivers.</title>
        <authorList>
            <person name="Lu H."/>
        </authorList>
    </citation>
    <scope>NUCLEOTIDE SEQUENCE [LARGE SCALE GENOMIC DNA]</scope>
    <source>
        <strain evidence="2 3">LKC15W</strain>
    </source>
</reference>
<proteinExistence type="predicted"/>
<dbReference type="Gene3D" id="1.10.260.40">
    <property type="entry name" value="lambda repressor-like DNA-binding domains"/>
    <property type="match status" value="1"/>
</dbReference>
<dbReference type="CDD" id="cd00093">
    <property type="entry name" value="HTH_XRE"/>
    <property type="match status" value="1"/>
</dbReference>
<comment type="caution">
    <text evidence="2">The sequence shown here is derived from an EMBL/GenBank/DDBJ whole genome shotgun (WGS) entry which is preliminary data.</text>
</comment>
<dbReference type="SUPFAM" id="SSF47413">
    <property type="entry name" value="lambda repressor-like DNA-binding domains"/>
    <property type="match status" value="1"/>
</dbReference>
<dbReference type="Pfam" id="PF13560">
    <property type="entry name" value="HTH_31"/>
    <property type="match status" value="1"/>
</dbReference>
<dbReference type="RefSeq" id="WP_272743707.1">
    <property type="nucleotide sequence ID" value="NZ_JAQQKV010000001.1"/>
</dbReference>
<dbReference type="Proteomes" id="UP001218579">
    <property type="component" value="Unassembled WGS sequence"/>
</dbReference>
<dbReference type="InterPro" id="IPR036286">
    <property type="entry name" value="LexA/Signal_pep-like_sf"/>
</dbReference>
<gene>
    <name evidence="2" type="ORF">PQU98_04615</name>
</gene>
<dbReference type="EMBL" id="JAQQKV010000001">
    <property type="protein sequence ID" value="MDC7675400.1"/>
    <property type="molecule type" value="Genomic_DNA"/>
</dbReference>
<organism evidence="2 3">
    <name type="scientific">Asticcacaulis machinosus</name>
    <dbReference type="NCBI Taxonomy" id="2984211"/>
    <lineage>
        <taxon>Bacteria</taxon>
        <taxon>Pseudomonadati</taxon>
        <taxon>Pseudomonadota</taxon>
        <taxon>Alphaproteobacteria</taxon>
        <taxon>Caulobacterales</taxon>
        <taxon>Caulobacteraceae</taxon>
        <taxon>Asticcacaulis</taxon>
    </lineage>
</organism>
<dbReference type="Gene3D" id="2.10.109.10">
    <property type="entry name" value="Umud Fragment, subunit A"/>
    <property type="match status" value="1"/>
</dbReference>
<name>A0ABT5HGY9_9CAUL</name>
<keyword evidence="3" id="KW-1185">Reference proteome</keyword>
<feature type="domain" description="HTH cro/C1-type" evidence="1">
    <location>
        <begin position="17"/>
        <end position="73"/>
    </location>
</feature>
<dbReference type="InterPro" id="IPR010982">
    <property type="entry name" value="Lambda_DNA-bd_dom_sf"/>
</dbReference>
<evidence type="ECO:0000259" key="1">
    <source>
        <dbReference type="PROSITE" id="PS50943"/>
    </source>
</evidence>
<dbReference type="SUPFAM" id="SSF51306">
    <property type="entry name" value="LexA/Signal peptidase"/>
    <property type="match status" value="1"/>
</dbReference>
<sequence>MKDLTPKEQAILYGHALARLRARTRLSQAQAAEKLGINQQSWQRYETGSNQAFLDVALQRKCVEALGFTMDALEREVEAVMDGRPMFDMPSPPLLRDDTDRPERQSLVFPLDGVARASPEGVHIYQGDGTETFDLSMFIDKNTRFMRVFGESVYPYASSGGYISYNMVGAPKKDEGVIVRYHDGQVFVKKYIRTTNTHVECIQYEPVELEGGVTAYQESVVKYHLKDVMAVYPVGIRV</sequence>
<dbReference type="InterPro" id="IPR001387">
    <property type="entry name" value="Cro/C1-type_HTH"/>
</dbReference>
<evidence type="ECO:0000313" key="2">
    <source>
        <dbReference type="EMBL" id="MDC7675400.1"/>
    </source>
</evidence>
<dbReference type="SMART" id="SM00530">
    <property type="entry name" value="HTH_XRE"/>
    <property type="match status" value="1"/>
</dbReference>
<accession>A0ABT5HGY9</accession>
<evidence type="ECO:0000313" key="3">
    <source>
        <dbReference type="Proteomes" id="UP001218579"/>
    </source>
</evidence>